<dbReference type="Pfam" id="PF00180">
    <property type="entry name" value="Iso_dh"/>
    <property type="match status" value="1"/>
</dbReference>
<dbReference type="SMART" id="SM01329">
    <property type="entry name" value="Iso_dh"/>
    <property type="match status" value="1"/>
</dbReference>
<dbReference type="GeneID" id="117571305"/>
<dbReference type="EC" id="1.1.1.41" evidence="2"/>
<dbReference type="PANTHER" id="PTHR11835:SF34">
    <property type="entry name" value="ISOCITRATE DEHYDROGENASE [NAD] SUBUNIT ALPHA, MITOCHONDRIAL"/>
    <property type="match status" value="1"/>
</dbReference>
<evidence type="ECO:0000259" key="8">
    <source>
        <dbReference type="SMART" id="SM01329"/>
    </source>
</evidence>
<dbReference type="Gene3D" id="3.40.718.10">
    <property type="entry name" value="Isopropylmalate Dehydrogenase"/>
    <property type="match status" value="1"/>
</dbReference>
<evidence type="ECO:0000256" key="2">
    <source>
        <dbReference type="ARBA" id="ARBA00013012"/>
    </source>
</evidence>
<sequence length="399" mass="44801">MNNLRNLRVGRAPIGQWLRCYTKGCDESKKCTKLRSKSMCGDQPKKNQHKANPKKADQPKGDQQKKANKKETSNEVRKITLIEGQGVGCELIQSLKTVFDAAKVPIEWESFPDEPSSHKVSKELLDSLRRNKVGIKGPIEDPLWMKDLRKQFDLFAYTAVCRNMEGQDNPYGKLNCVIIRDMMEGEYSGIEHDVVPGVLQSIKISTAAGAERIAKYVFDYANEFDRKKITVAHKANIMRMTDGNFLKHMRKEAIKHMPDRLFEERYMDTACLNLIMKPETNDVLVSSSMYGDVLVMMASSITGSKAMCPGYGVSPHGRLYDTLNKVGEEVAGKDQINPTGMLFSGVLMLRRIGLIDQAMSISCAIKSVYKDTDMRTKDIGGKAKCSEFTKAVCDFIAKQ</sequence>
<evidence type="ECO:0000256" key="4">
    <source>
        <dbReference type="ARBA" id="ARBA00023002"/>
    </source>
</evidence>
<dbReference type="GO" id="GO:0005739">
    <property type="term" value="C:mitochondrion"/>
    <property type="evidence" value="ECO:0007669"/>
    <property type="project" value="TreeGrafter"/>
</dbReference>
<reference evidence="10" key="1">
    <citation type="submission" date="2025-08" db="UniProtKB">
        <authorList>
            <consortium name="RefSeq"/>
        </authorList>
    </citation>
    <scope>IDENTIFICATION</scope>
    <source>
        <strain evidence="10">15112-1751.03</strain>
        <tissue evidence="10">Whole Adult</tissue>
    </source>
</reference>
<dbReference type="OrthoDB" id="7882037at2759"/>
<dbReference type="SUPFAM" id="SSF53659">
    <property type="entry name" value="Isocitrate/Isopropylmalate dehydrogenase-like"/>
    <property type="match status" value="1"/>
</dbReference>
<dbReference type="RefSeq" id="XP_034109267.1">
    <property type="nucleotide sequence ID" value="XM_034253376.2"/>
</dbReference>
<proteinExistence type="inferred from homology"/>
<dbReference type="GO" id="GO:0006102">
    <property type="term" value="P:isocitrate metabolic process"/>
    <property type="evidence" value="ECO:0007669"/>
    <property type="project" value="TreeGrafter"/>
</dbReference>
<dbReference type="Proteomes" id="UP000515160">
    <property type="component" value="Chromosome 3"/>
</dbReference>
<protein>
    <recommendedName>
        <fullName evidence="2">isocitrate dehydrogenase (NAD(+))</fullName>
        <ecNumber evidence="2">1.1.1.41</ecNumber>
    </recommendedName>
    <alternativeName>
        <fullName evidence="6">Isocitric dehydrogenase subunit alpha</fullName>
    </alternativeName>
    <alternativeName>
        <fullName evidence="5">NAD(+)-specific ICDH subunit alpha</fullName>
    </alternativeName>
</protein>
<keyword evidence="4" id="KW-0560">Oxidoreductase</keyword>
<evidence type="ECO:0000256" key="1">
    <source>
        <dbReference type="ARBA" id="ARBA00007769"/>
    </source>
</evidence>
<comment type="similarity">
    <text evidence="1">Belongs to the isocitrate and isopropylmalate dehydrogenases family.</text>
</comment>
<dbReference type="GO" id="GO:0004449">
    <property type="term" value="F:isocitrate dehydrogenase (NAD+) activity"/>
    <property type="evidence" value="ECO:0007669"/>
    <property type="project" value="UniProtKB-EC"/>
</dbReference>
<keyword evidence="3" id="KW-0816">Tricarboxylic acid cycle</keyword>
<dbReference type="GO" id="GO:0006099">
    <property type="term" value="P:tricarboxylic acid cycle"/>
    <property type="evidence" value="ECO:0007669"/>
    <property type="project" value="UniProtKB-KW"/>
</dbReference>
<evidence type="ECO:0000313" key="10">
    <source>
        <dbReference type="RefSeq" id="XP_034109267.1"/>
    </source>
</evidence>
<dbReference type="AlphaFoldDB" id="A0A6P8YUL5"/>
<keyword evidence="9" id="KW-1185">Reference proteome</keyword>
<accession>A0A6P8YUL5</accession>
<organism evidence="9 10">
    <name type="scientific">Drosophila albomicans</name>
    <name type="common">Fruit fly</name>
    <dbReference type="NCBI Taxonomy" id="7291"/>
    <lineage>
        <taxon>Eukaryota</taxon>
        <taxon>Metazoa</taxon>
        <taxon>Ecdysozoa</taxon>
        <taxon>Arthropoda</taxon>
        <taxon>Hexapoda</taxon>
        <taxon>Insecta</taxon>
        <taxon>Pterygota</taxon>
        <taxon>Neoptera</taxon>
        <taxon>Endopterygota</taxon>
        <taxon>Diptera</taxon>
        <taxon>Brachycera</taxon>
        <taxon>Muscomorpha</taxon>
        <taxon>Ephydroidea</taxon>
        <taxon>Drosophilidae</taxon>
        <taxon>Drosophila</taxon>
    </lineage>
</organism>
<evidence type="ECO:0000313" key="9">
    <source>
        <dbReference type="Proteomes" id="UP000515160"/>
    </source>
</evidence>
<dbReference type="InterPro" id="IPR024084">
    <property type="entry name" value="IsoPropMal-DH-like_dom"/>
</dbReference>
<evidence type="ECO:0000256" key="6">
    <source>
        <dbReference type="ARBA" id="ARBA00042862"/>
    </source>
</evidence>
<evidence type="ECO:0000256" key="3">
    <source>
        <dbReference type="ARBA" id="ARBA00022532"/>
    </source>
</evidence>
<feature type="domain" description="Isopropylmalate dehydrogenase-like" evidence="8">
    <location>
        <begin position="78"/>
        <end position="392"/>
    </location>
</feature>
<feature type="region of interest" description="Disordered" evidence="7">
    <location>
        <begin position="35"/>
        <end position="74"/>
    </location>
</feature>
<gene>
    <name evidence="10" type="primary">LOC117571305</name>
</gene>
<dbReference type="PANTHER" id="PTHR11835">
    <property type="entry name" value="DECARBOXYLATING DEHYDROGENASES-ISOCITRATE, ISOPROPYLMALATE, TARTRATE"/>
    <property type="match status" value="1"/>
</dbReference>
<evidence type="ECO:0000256" key="7">
    <source>
        <dbReference type="SAM" id="MobiDB-lite"/>
    </source>
</evidence>
<feature type="compositionally biased region" description="Basic and acidic residues" evidence="7">
    <location>
        <begin position="54"/>
        <end position="74"/>
    </location>
</feature>
<name>A0A6P8YUL5_DROAB</name>
<evidence type="ECO:0000256" key="5">
    <source>
        <dbReference type="ARBA" id="ARBA00042642"/>
    </source>
</evidence>